<accession>A0A7R9AET7</accession>
<protein>
    <submittedName>
        <fullName evidence="1">Uncharacterized protein</fullName>
    </submittedName>
</protein>
<evidence type="ECO:0000313" key="1">
    <source>
        <dbReference type="EMBL" id="CAD7252780.1"/>
    </source>
</evidence>
<dbReference type="AlphaFoldDB" id="A0A7R9AET7"/>
<evidence type="ECO:0000313" key="2">
    <source>
        <dbReference type="Proteomes" id="UP000677054"/>
    </source>
</evidence>
<organism evidence="1">
    <name type="scientific">Darwinula stevensoni</name>
    <dbReference type="NCBI Taxonomy" id="69355"/>
    <lineage>
        <taxon>Eukaryota</taxon>
        <taxon>Metazoa</taxon>
        <taxon>Ecdysozoa</taxon>
        <taxon>Arthropoda</taxon>
        <taxon>Crustacea</taxon>
        <taxon>Oligostraca</taxon>
        <taxon>Ostracoda</taxon>
        <taxon>Podocopa</taxon>
        <taxon>Podocopida</taxon>
        <taxon>Darwinulocopina</taxon>
        <taxon>Darwinuloidea</taxon>
        <taxon>Darwinulidae</taxon>
        <taxon>Darwinula</taxon>
    </lineage>
</organism>
<dbReference type="EMBL" id="CAJPEV010004840">
    <property type="protein sequence ID" value="CAG0902380.1"/>
    <property type="molecule type" value="Genomic_DNA"/>
</dbReference>
<proteinExistence type="predicted"/>
<dbReference type="OrthoDB" id="6780159at2759"/>
<dbReference type="Proteomes" id="UP000677054">
    <property type="component" value="Unassembled WGS sequence"/>
</dbReference>
<reference evidence="1" key="1">
    <citation type="submission" date="2020-11" db="EMBL/GenBank/DDBJ databases">
        <authorList>
            <person name="Tran Van P."/>
        </authorList>
    </citation>
    <scope>NUCLEOTIDE SEQUENCE</scope>
</reference>
<keyword evidence="2" id="KW-1185">Reference proteome</keyword>
<sequence length="274" mass="30880">MTEIGCCKIPLQVASVGRPEKPFHESSDRSKRRKTATLANMASPEELAIAAQVKLRQEGTFDAANPLKDVVEASPASLKEMKTAYGQAKRKQEVKPCTPDEALALYIEADLLRSSCEMVRKEARVRNADIYTWYVVLLAAKKCCYPYGVKVTEVGEEIPLQELLNDTPRTRDLAISVNNLSQVYGNVQLPSSRTKITFQGKVKVKWHSFTVPLLLAVDRALAGLPPLSPEKLKTVEKDRLLKRFEKLEKKEKCVLMANFDKLEDFEKFVILNRL</sequence>
<gene>
    <name evidence="1" type="ORF">DSTB1V02_LOCUS12535</name>
</gene>
<dbReference type="EMBL" id="LR904357">
    <property type="protein sequence ID" value="CAD7252780.1"/>
    <property type="molecule type" value="Genomic_DNA"/>
</dbReference>
<feature type="non-terminal residue" evidence="1">
    <location>
        <position position="274"/>
    </location>
</feature>
<name>A0A7R9AET7_9CRUS</name>